<evidence type="ECO:0000313" key="1">
    <source>
        <dbReference type="EMBL" id="GFU14755.1"/>
    </source>
</evidence>
<proteinExistence type="predicted"/>
<sequence length="90" mass="10204">MANSNDSAYTVLYLHVIRHVLRLNVLRTFFALLSYRKGNGSEPVPSILLGNAQCLGDLSNWHIRYKAVQKPKEIDISIFIAFVTRIGETQ</sequence>
<dbReference type="AlphaFoldDB" id="A0A8X6QEI3"/>
<gene>
    <name evidence="1" type="ORF">NPIL_502301</name>
</gene>
<dbReference type="Proteomes" id="UP000887013">
    <property type="component" value="Unassembled WGS sequence"/>
</dbReference>
<comment type="caution">
    <text evidence="1">The sequence shown here is derived from an EMBL/GenBank/DDBJ whole genome shotgun (WGS) entry which is preliminary data.</text>
</comment>
<accession>A0A8X6QEI3</accession>
<dbReference type="EMBL" id="BMAW01030035">
    <property type="protein sequence ID" value="GFU14755.1"/>
    <property type="molecule type" value="Genomic_DNA"/>
</dbReference>
<organism evidence="1 2">
    <name type="scientific">Nephila pilipes</name>
    <name type="common">Giant wood spider</name>
    <name type="synonym">Nephila maculata</name>
    <dbReference type="NCBI Taxonomy" id="299642"/>
    <lineage>
        <taxon>Eukaryota</taxon>
        <taxon>Metazoa</taxon>
        <taxon>Ecdysozoa</taxon>
        <taxon>Arthropoda</taxon>
        <taxon>Chelicerata</taxon>
        <taxon>Arachnida</taxon>
        <taxon>Araneae</taxon>
        <taxon>Araneomorphae</taxon>
        <taxon>Entelegynae</taxon>
        <taxon>Araneoidea</taxon>
        <taxon>Nephilidae</taxon>
        <taxon>Nephila</taxon>
    </lineage>
</organism>
<evidence type="ECO:0000313" key="2">
    <source>
        <dbReference type="Proteomes" id="UP000887013"/>
    </source>
</evidence>
<name>A0A8X6QEI3_NEPPI</name>
<reference evidence="1" key="1">
    <citation type="submission" date="2020-08" db="EMBL/GenBank/DDBJ databases">
        <title>Multicomponent nature underlies the extraordinary mechanical properties of spider dragline silk.</title>
        <authorList>
            <person name="Kono N."/>
            <person name="Nakamura H."/>
            <person name="Mori M."/>
            <person name="Yoshida Y."/>
            <person name="Ohtoshi R."/>
            <person name="Malay A.D."/>
            <person name="Moran D.A.P."/>
            <person name="Tomita M."/>
            <person name="Numata K."/>
            <person name="Arakawa K."/>
        </authorList>
    </citation>
    <scope>NUCLEOTIDE SEQUENCE</scope>
</reference>
<keyword evidence="2" id="KW-1185">Reference proteome</keyword>
<protein>
    <submittedName>
        <fullName evidence="1">Uncharacterized protein</fullName>
    </submittedName>
</protein>